<evidence type="ECO:0000259" key="1">
    <source>
        <dbReference type="Pfam" id="PF07883"/>
    </source>
</evidence>
<proteinExistence type="predicted"/>
<dbReference type="OrthoDB" id="10263073at2759"/>
<organism evidence="2 3">
    <name type="scientific">Serendipita vermifera MAFF 305830</name>
    <dbReference type="NCBI Taxonomy" id="933852"/>
    <lineage>
        <taxon>Eukaryota</taxon>
        <taxon>Fungi</taxon>
        <taxon>Dikarya</taxon>
        <taxon>Basidiomycota</taxon>
        <taxon>Agaricomycotina</taxon>
        <taxon>Agaricomycetes</taxon>
        <taxon>Sebacinales</taxon>
        <taxon>Serendipitaceae</taxon>
        <taxon>Serendipita</taxon>
    </lineage>
</organism>
<reference evidence="2 3" key="1">
    <citation type="submission" date="2014-04" db="EMBL/GenBank/DDBJ databases">
        <authorList>
            <consortium name="DOE Joint Genome Institute"/>
            <person name="Kuo A."/>
            <person name="Zuccaro A."/>
            <person name="Kohler A."/>
            <person name="Nagy L.G."/>
            <person name="Floudas D."/>
            <person name="Copeland A."/>
            <person name="Barry K.W."/>
            <person name="Cichocki N."/>
            <person name="Veneault-Fourrey C."/>
            <person name="LaButti K."/>
            <person name="Lindquist E.A."/>
            <person name="Lipzen A."/>
            <person name="Lundell T."/>
            <person name="Morin E."/>
            <person name="Murat C."/>
            <person name="Sun H."/>
            <person name="Tunlid A."/>
            <person name="Henrissat B."/>
            <person name="Grigoriev I.V."/>
            <person name="Hibbett D.S."/>
            <person name="Martin F."/>
            <person name="Nordberg H.P."/>
            <person name="Cantor M.N."/>
            <person name="Hua S.X."/>
        </authorList>
    </citation>
    <scope>NUCLEOTIDE SEQUENCE [LARGE SCALE GENOMIC DNA]</scope>
    <source>
        <strain evidence="2 3">MAFF 305830</strain>
    </source>
</reference>
<dbReference type="SUPFAM" id="SSF51182">
    <property type="entry name" value="RmlC-like cupins"/>
    <property type="match status" value="1"/>
</dbReference>
<evidence type="ECO:0000313" key="3">
    <source>
        <dbReference type="Proteomes" id="UP000054097"/>
    </source>
</evidence>
<dbReference type="InterPro" id="IPR011051">
    <property type="entry name" value="RmlC_Cupin_sf"/>
</dbReference>
<keyword evidence="3" id="KW-1185">Reference proteome</keyword>
<name>A0A0C3AUR6_SERVB</name>
<accession>A0A0C3AUR6</accession>
<evidence type="ECO:0000313" key="2">
    <source>
        <dbReference type="EMBL" id="KIM23774.1"/>
    </source>
</evidence>
<dbReference type="Proteomes" id="UP000054097">
    <property type="component" value="Unassembled WGS sequence"/>
</dbReference>
<dbReference type="AlphaFoldDB" id="A0A0C3AUR6"/>
<dbReference type="HOGENOM" id="CLU_897459_0_0_1"/>
<protein>
    <recommendedName>
        <fullName evidence="1">Cupin type-2 domain-containing protein</fullName>
    </recommendedName>
</protein>
<dbReference type="Pfam" id="PF07883">
    <property type="entry name" value="Cupin_2"/>
    <property type="match status" value="1"/>
</dbReference>
<dbReference type="EMBL" id="KN824332">
    <property type="protein sequence ID" value="KIM23774.1"/>
    <property type="molecule type" value="Genomic_DNA"/>
</dbReference>
<reference evidence="3" key="2">
    <citation type="submission" date="2015-01" db="EMBL/GenBank/DDBJ databases">
        <title>Evolutionary Origins and Diversification of the Mycorrhizal Mutualists.</title>
        <authorList>
            <consortium name="DOE Joint Genome Institute"/>
            <consortium name="Mycorrhizal Genomics Consortium"/>
            <person name="Kohler A."/>
            <person name="Kuo A."/>
            <person name="Nagy L.G."/>
            <person name="Floudas D."/>
            <person name="Copeland A."/>
            <person name="Barry K.W."/>
            <person name="Cichocki N."/>
            <person name="Veneault-Fourrey C."/>
            <person name="LaButti K."/>
            <person name="Lindquist E.A."/>
            <person name="Lipzen A."/>
            <person name="Lundell T."/>
            <person name="Morin E."/>
            <person name="Murat C."/>
            <person name="Riley R."/>
            <person name="Ohm R."/>
            <person name="Sun H."/>
            <person name="Tunlid A."/>
            <person name="Henrissat B."/>
            <person name="Grigoriev I.V."/>
            <person name="Hibbett D.S."/>
            <person name="Martin F."/>
        </authorList>
    </citation>
    <scope>NUCLEOTIDE SEQUENCE [LARGE SCALE GENOMIC DNA]</scope>
    <source>
        <strain evidence="3">MAFF 305830</strain>
    </source>
</reference>
<sequence length="324" mass="35588">MLPPPRGAPPTTRIINIFEETKAFGGLPHYNVSSTFFGDSSSFVEAIYSPLQPAKEVKRTVQRGTHHFVFMVHGTGALYTATDAKLLAQWDCFGFPPGKHDRSYTLVGGKEGGGFIVISDRNHHQNVQLVKDPPAFPTIVHSYVSTQWEDKGIHTKKKAVLTSLVDNNCISDTDRSWNVTIESLIPGTQSSHPHAHSGEDEFVIVLAGKARYWCDGEEPEGILEAGDCVGWKKGGGVAHSIINDADGPQGEGAVVVLLTFGESNPNDKLYYPTKADDKYFTDSEWSWKTHPNLPLGRALSVPRFPRDADAPYPVWEECAPGEDE</sequence>
<feature type="domain" description="Cupin type-2" evidence="1">
    <location>
        <begin position="182"/>
        <end position="248"/>
    </location>
</feature>
<dbReference type="CDD" id="cd02224">
    <property type="entry name" value="cupin_SPO2919-like"/>
    <property type="match status" value="1"/>
</dbReference>
<dbReference type="Gene3D" id="2.60.120.10">
    <property type="entry name" value="Jelly Rolls"/>
    <property type="match status" value="1"/>
</dbReference>
<dbReference type="InterPro" id="IPR014710">
    <property type="entry name" value="RmlC-like_jellyroll"/>
</dbReference>
<gene>
    <name evidence="2" type="ORF">M408DRAFT_76852</name>
</gene>
<dbReference type="InterPro" id="IPR013096">
    <property type="entry name" value="Cupin_2"/>
</dbReference>